<evidence type="ECO:0000313" key="3">
    <source>
        <dbReference type="EMBL" id="MFC5543006.1"/>
    </source>
</evidence>
<proteinExistence type="predicted"/>
<comment type="caution">
    <text evidence="3">The sequence shown here is derived from an EMBL/GenBank/DDBJ whole genome shotgun (WGS) entry which is preliminary data.</text>
</comment>
<keyword evidence="4" id="KW-1185">Reference proteome</keyword>
<feature type="coiled-coil region" evidence="1">
    <location>
        <begin position="185"/>
        <end position="283"/>
    </location>
</feature>
<feature type="transmembrane region" description="Helical" evidence="2">
    <location>
        <begin position="12"/>
        <end position="32"/>
    </location>
</feature>
<evidence type="ECO:0000256" key="2">
    <source>
        <dbReference type="SAM" id="Phobius"/>
    </source>
</evidence>
<accession>A0ABW0RFC7</accession>
<evidence type="ECO:0000313" key="4">
    <source>
        <dbReference type="Proteomes" id="UP001595978"/>
    </source>
</evidence>
<keyword evidence="1" id="KW-0175">Coiled coil</keyword>
<gene>
    <name evidence="3" type="ORF">ACFPOH_14955</name>
</gene>
<dbReference type="Gene3D" id="1.10.287.1490">
    <property type="match status" value="1"/>
</dbReference>
<reference evidence="4" key="1">
    <citation type="journal article" date="2019" name="Int. J. Syst. Evol. Microbiol.">
        <title>The Global Catalogue of Microorganisms (GCM) 10K type strain sequencing project: providing services to taxonomists for standard genome sequencing and annotation.</title>
        <authorList>
            <consortium name="The Broad Institute Genomics Platform"/>
            <consortium name="The Broad Institute Genome Sequencing Center for Infectious Disease"/>
            <person name="Wu L."/>
            <person name="Ma J."/>
        </authorList>
    </citation>
    <scope>NUCLEOTIDE SEQUENCE [LARGE SCALE GENOMIC DNA]</scope>
    <source>
        <strain evidence="4">CCUG 56331</strain>
    </source>
</reference>
<name>A0ABW0RFC7_9BACL</name>
<evidence type="ECO:0000256" key="1">
    <source>
        <dbReference type="SAM" id="Coils"/>
    </source>
</evidence>
<keyword evidence="2" id="KW-0472">Membrane</keyword>
<protein>
    <submittedName>
        <fullName evidence="3">Uncharacterized protein</fullName>
    </submittedName>
</protein>
<keyword evidence="2" id="KW-1133">Transmembrane helix</keyword>
<organism evidence="3 4">
    <name type="scientific">Ureibacillus suwonensis</name>
    <dbReference type="NCBI Taxonomy" id="313007"/>
    <lineage>
        <taxon>Bacteria</taxon>
        <taxon>Bacillati</taxon>
        <taxon>Bacillota</taxon>
        <taxon>Bacilli</taxon>
        <taxon>Bacillales</taxon>
        <taxon>Caryophanaceae</taxon>
        <taxon>Ureibacillus</taxon>
    </lineage>
</organism>
<keyword evidence="2" id="KW-0812">Transmembrane</keyword>
<dbReference type="EMBL" id="JBHSNQ010000187">
    <property type="protein sequence ID" value="MFC5543006.1"/>
    <property type="molecule type" value="Genomic_DNA"/>
</dbReference>
<sequence>MKKKKRKNLTTQWSNLYIVITLFFIVGFAFFLTSKVFIADELDILNTEIGKEHNLNSNGKFIIKDWVYDEKNHKMQVTLITSNMRSYLSELNFRAVARVNLDKELPTEVVYSSNDIYIIDIHEVPKNFQQVALRLVKKDILLGEEFEQESTENHNEEKLITSIYADERVVKRGSITERNVKDYAIQVTDEMIEESKKEIEELNNKIKNEKSVINRINEEIATLKNEIIYQTLEEQEQTNNSIYNMEKEIQKSNNTIENLELDIKSLEAKIERLEQRKRDLKYFN</sequence>
<dbReference type="RefSeq" id="WP_342470573.1">
    <property type="nucleotide sequence ID" value="NZ_JBHSNQ010000187.1"/>
</dbReference>
<dbReference type="Proteomes" id="UP001595978">
    <property type="component" value="Unassembled WGS sequence"/>
</dbReference>